<evidence type="ECO:0000313" key="2">
    <source>
        <dbReference type="EMBL" id="OJA18274.1"/>
    </source>
</evidence>
<comment type="caution">
    <text evidence="2">The sequence shown here is derived from an EMBL/GenBank/DDBJ whole genome shotgun (WGS) entry which is preliminary data.</text>
</comment>
<gene>
    <name evidence="2" type="ORF">AZE42_04990</name>
</gene>
<keyword evidence="1" id="KW-0472">Membrane</keyword>
<keyword evidence="3" id="KW-1185">Reference proteome</keyword>
<keyword evidence="1" id="KW-0812">Transmembrane</keyword>
<organism evidence="2 3">
    <name type="scientific">Rhizopogon vesiculosus</name>
    <dbReference type="NCBI Taxonomy" id="180088"/>
    <lineage>
        <taxon>Eukaryota</taxon>
        <taxon>Fungi</taxon>
        <taxon>Dikarya</taxon>
        <taxon>Basidiomycota</taxon>
        <taxon>Agaricomycotina</taxon>
        <taxon>Agaricomycetes</taxon>
        <taxon>Agaricomycetidae</taxon>
        <taxon>Boletales</taxon>
        <taxon>Suillineae</taxon>
        <taxon>Rhizopogonaceae</taxon>
        <taxon>Rhizopogon</taxon>
    </lineage>
</organism>
<dbReference type="EMBL" id="LVVM01001565">
    <property type="protein sequence ID" value="OJA18274.1"/>
    <property type="molecule type" value="Genomic_DNA"/>
</dbReference>
<feature type="transmembrane region" description="Helical" evidence="1">
    <location>
        <begin position="15"/>
        <end position="36"/>
    </location>
</feature>
<keyword evidence="1" id="KW-1133">Transmembrane helix</keyword>
<evidence type="ECO:0000313" key="3">
    <source>
        <dbReference type="Proteomes" id="UP000183567"/>
    </source>
</evidence>
<accession>A0A1J8R947</accession>
<feature type="transmembrane region" description="Helical" evidence="1">
    <location>
        <begin position="57"/>
        <end position="75"/>
    </location>
</feature>
<protein>
    <submittedName>
        <fullName evidence="2">Uncharacterized protein</fullName>
    </submittedName>
</protein>
<sequence>MPGSTIKVQSFDDPLVQVLLGSPLVVMYGQMFPAYASTEGPTDKSLRVARKMLYPVQAWYCIGLFIFIVAVFQWASFFHSKLARSQTALNSDPEQMDLHHRRGFSWRRIPLGLANAYRVIAFRWTLRIGNSYSLTMAEVFATMAYIVFLFVWAFINTTNLGGHKLDITYWCNRSGILAASQFPVITALGTKNNIVSCTARILAF</sequence>
<dbReference type="Proteomes" id="UP000183567">
    <property type="component" value="Unassembled WGS sequence"/>
</dbReference>
<reference evidence="2 3" key="1">
    <citation type="submission" date="2016-03" db="EMBL/GenBank/DDBJ databases">
        <title>Comparative genomics of the ectomycorrhizal sister species Rhizopogon vinicolor and Rhizopogon vesiculosus (Basidiomycota: Boletales) reveals a divergence of the mating type B locus.</title>
        <authorList>
            <person name="Mujic A.B."/>
            <person name="Kuo A."/>
            <person name="Tritt A."/>
            <person name="Lipzen A."/>
            <person name="Chen C."/>
            <person name="Johnson J."/>
            <person name="Sharma A."/>
            <person name="Barry K."/>
            <person name="Grigoriev I.V."/>
            <person name="Spatafora J.W."/>
        </authorList>
    </citation>
    <scope>NUCLEOTIDE SEQUENCE [LARGE SCALE GENOMIC DNA]</scope>
    <source>
        <strain evidence="2 3">AM-OR11-056</strain>
    </source>
</reference>
<feature type="transmembrane region" description="Helical" evidence="1">
    <location>
        <begin position="132"/>
        <end position="155"/>
    </location>
</feature>
<dbReference type="OrthoDB" id="4494341at2759"/>
<name>A0A1J8R947_9AGAM</name>
<dbReference type="AlphaFoldDB" id="A0A1J8R947"/>
<evidence type="ECO:0000256" key="1">
    <source>
        <dbReference type="SAM" id="Phobius"/>
    </source>
</evidence>
<proteinExistence type="predicted"/>
<dbReference type="STRING" id="180088.A0A1J8R947"/>